<protein>
    <submittedName>
        <fullName evidence="2">Uncharacterized protein</fullName>
    </submittedName>
</protein>
<organism evidence="2">
    <name type="scientific">Sesamum radiatum</name>
    <name type="common">Black benniseed</name>
    <dbReference type="NCBI Taxonomy" id="300843"/>
    <lineage>
        <taxon>Eukaryota</taxon>
        <taxon>Viridiplantae</taxon>
        <taxon>Streptophyta</taxon>
        <taxon>Embryophyta</taxon>
        <taxon>Tracheophyta</taxon>
        <taxon>Spermatophyta</taxon>
        <taxon>Magnoliopsida</taxon>
        <taxon>eudicotyledons</taxon>
        <taxon>Gunneridae</taxon>
        <taxon>Pentapetalae</taxon>
        <taxon>asterids</taxon>
        <taxon>lamiids</taxon>
        <taxon>Lamiales</taxon>
        <taxon>Pedaliaceae</taxon>
        <taxon>Sesamum</taxon>
    </lineage>
</organism>
<feature type="region of interest" description="Disordered" evidence="1">
    <location>
        <begin position="1"/>
        <end position="109"/>
    </location>
</feature>
<sequence>MARRGVGRGMLENRGGDAHVSREAASPVGGDAAPGRGNLPRPGSPGRGSDLPRPGGGRSLLPRPASGRGVQPRPDAGRGDQPRPPQPSPPGRGGSPPPGVASVVPSRSSLSSVSVENVDFKDEVIEAIRNLPESHSDSLEFLAIPIHLKGWLLVLFSFRAMI</sequence>
<comment type="caution">
    <text evidence="2">The sequence shown here is derived from an EMBL/GenBank/DDBJ whole genome shotgun (WGS) entry which is preliminary data.</text>
</comment>
<name>A0AAW2NRA2_SESRA</name>
<dbReference type="EMBL" id="JACGWJ010000019">
    <property type="protein sequence ID" value="KAL0345041.1"/>
    <property type="molecule type" value="Genomic_DNA"/>
</dbReference>
<feature type="compositionally biased region" description="Low complexity" evidence="1">
    <location>
        <begin position="100"/>
        <end position="109"/>
    </location>
</feature>
<proteinExistence type="predicted"/>
<reference evidence="2" key="1">
    <citation type="submission" date="2020-06" db="EMBL/GenBank/DDBJ databases">
        <authorList>
            <person name="Li T."/>
            <person name="Hu X."/>
            <person name="Zhang T."/>
            <person name="Song X."/>
            <person name="Zhang H."/>
            <person name="Dai N."/>
            <person name="Sheng W."/>
            <person name="Hou X."/>
            <person name="Wei L."/>
        </authorList>
    </citation>
    <scope>NUCLEOTIDE SEQUENCE</scope>
    <source>
        <strain evidence="2">G02</strain>
        <tissue evidence="2">Leaf</tissue>
    </source>
</reference>
<reference evidence="2" key="2">
    <citation type="journal article" date="2024" name="Plant">
        <title>Genomic evolution and insights into agronomic trait innovations of Sesamum species.</title>
        <authorList>
            <person name="Miao H."/>
            <person name="Wang L."/>
            <person name="Qu L."/>
            <person name="Liu H."/>
            <person name="Sun Y."/>
            <person name="Le M."/>
            <person name="Wang Q."/>
            <person name="Wei S."/>
            <person name="Zheng Y."/>
            <person name="Lin W."/>
            <person name="Duan Y."/>
            <person name="Cao H."/>
            <person name="Xiong S."/>
            <person name="Wang X."/>
            <person name="Wei L."/>
            <person name="Li C."/>
            <person name="Ma Q."/>
            <person name="Ju M."/>
            <person name="Zhao R."/>
            <person name="Li G."/>
            <person name="Mu C."/>
            <person name="Tian Q."/>
            <person name="Mei H."/>
            <person name="Zhang T."/>
            <person name="Gao T."/>
            <person name="Zhang H."/>
        </authorList>
    </citation>
    <scope>NUCLEOTIDE SEQUENCE</scope>
    <source>
        <strain evidence="2">G02</strain>
    </source>
</reference>
<dbReference type="AlphaFoldDB" id="A0AAW2NRA2"/>
<gene>
    <name evidence="2" type="ORF">Sradi_4335400</name>
</gene>
<accession>A0AAW2NRA2</accession>
<evidence type="ECO:0000256" key="1">
    <source>
        <dbReference type="SAM" id="MobiDB-lite"/>
    </source>
</evidence>
<feature type="compositionally biased region" description="Pro residues" evidence="1">
    <location>
        <begin position="82"/>
        <end position="99"/>
    </location>
</feature>
<evidence type="ECO:0000313" key="2">
    <source>
        <dbReference type="EMBL" id="KAL0345041.1"/>
    </source>
</evidence>